<dbReference type="PANTHER" id="PTHR35024:SF4">
    <property type="entry name" value="POLYMER-FORMING CYTOSKELETAL PROTEIN"/>
    <property type="match status" value="1"/>
</dbReference>
<evidence type="ECO:0000313" key="3">
    <source>
        <dbReference type="EMBL" id="MBK1815823.1"/>
    </source>
</evidence>
<dbReference type="EMBL" id="JAENIK010000010">
    <property type="protein sequence ID" value="MBK1815823.1"/>
    <property type="molecule type" value="Genomic_DNA"/>
</dbReference>
<name>A0A934QZX2_9BACT</name>
<evidence type="ECO:0000256" key="1">
    <source>
        <dbReference type="ARBA" id="ARBA00044755"/>
    </source>
</evidence>
<protein>
    <submittedName>
        <fullName evidence="3">Polymer-forming cytoskeletal protein</fullName>
    </submittedName>
</protein>
<dbReference type="PANTHER" id="PTHR35024">
    <property type="entry name" value="HYPOTHETICAL CYTOSOLIC PROTEIN"/>
    <property type="match status" value="1"/>
</dbReference>
<feature type="region of interest" description="Disordered" evidence="2">
    <location>
        <begin position="50"/>
        <end position="83"/>
    </location>
</feature>
<dbReference type="InterPro" id="IPR007607">
    <property type="entry name" value="BacA/B"/>
</dbReference>
<organism evidence="3 4">
    <name type="scientific">Luteolibacter yonseiensis</name>
    <dbReference type="NCBI Taxonomy" id="1144680"/>
    <lineage>
        <taxon>Bacteria</taxon>
        <taxon>Pseudomonadati</taxon>
        <taxon>Verrucomicrobiota</taxon>
        <taxon>Verrucomicrobiia</taxon>
        <taxon>Verrucomicrobiales</taxon>
        <taxon>Verrucomicrobiaceae</taxon>
        <taxon>Luteolibacter</taxon>
    </lineage>
</organism>
<keyword evidence="4" id="KW-1185">Reference proteome</keyword>
<evidence type="ECO:0000256" key="2">
    <source>
        <dbReference type="SAM" id="MobiDB-lite"/>
    </source>
</evidence>
<proteinExistence type="inferred from homology"/>
<comment type="caution">
    <text evidence="3">The sequence shown here is derived from an EMBL/GenBank/DDBJ whole genome shotgun (WGS) entry which is preliminary data.</text>
</comment>
<dbReference type="Proteomes" id="UP000600139">
    <property type="component" value="Unassembled WGS sequence"/>
</dbReference>
<accession>A0A934QZX2</accession>
<comment type="similarity">
    <text evidence="1">Belongs to the bactofilin family.</text>
</comment>
<reference evidence="3" key="1">
    <citation type="submission" date="2021-01" db="EMBL/GenBank/DDBJ databases">
        <title>Modified the classification status of verrucomicrobia.</title>
        <authorList>
            <person name="Feng X."/>
        </authorList>
    </citation>
    <scope>NUCLEOTIDE SEQUENCE</scope>
    <source>
        <strain evidence="3">JCM 18052</strain>
    </source>
</reference>
<gene>
    <name evidence="3" type="ORF">JIN84_09355</name>
</gene>
<dbReference type="AlphaFoldDB" id="A0A934QZX2"/>
<dbReference type="Pfam" id="PF04519">
    <property type="entry name" value="Bactofilin"/>
    <property type="match status" value="2"/>
</dbReference>
<dbReference type="RefSeq" id="WP_200350784.1">
    <property type="nucleotide sequence ID" value="NZ_BAABHZ010000007.1"/>
</dbReference>
<evidence type="ECO:0000313" key="4">
    <source>
        <dbReference type="Proteomes" id="UP000600139"/>
    </source>
</evidence>
<sequence>MADEPLRHRIEVTCPECGQSQIEPALVVSTQCRACRANFQVREGKGVVRNRPITRLAKPRRDSDPEPEIPPARKASPFVLRSPQPPARSLLKRLFSPTKPPRAVTCFGCGNHYTASAEAQSSQCPKCSGYVSLQDYEITEPWNRRIQTGGDVTITKTGAVSGVTLRCHNLLVLGELAGSVECTGDLTIRSHGKIIGRVHCRNLRVEKGARVEFLHPVTAVTAYIDGHVRGQISCTGSVTLQKRAHLQGLVRTSSLIVKPGAKHTGSIEMVTSNI</sequence>